<feature type="signal peptide" evidence="3">
    <location>
        <begin position="1"/>
        <end position="27"/>
    </location>
</feature>
<evidence type="ECO:0000313" key="5">
    <source>
        <dbReference type="Proteomes" id="UP000716906"/>
    </source>
</evidence>
<dbReference type="Proteomes" id="UP000716906">
    <property type="component" value="Unassembled WGS sequence"/>
</dbReference>
<gene>
    <name evidence="4" type="ORF">H7U36_12365</name>
</gene>
<evidence type="ECO:0000256" key="2">
    <source>
        <dbReference type="SAM" id="Phobius"/>
    </source>
</evidence>
<name>A0ABS2EB70_9FIRM</name>
<feature type="transmembrane region" description="Helical" evidence="2">
    <location>
        <begin position="605"/>
        <end position="629"/>
    </location>
</feature>
<feature type="chain" id="PRO_5047171758" description="Ig-like domain-containing protein" evidence="3">
    <location>
        <begin position="28"/>
        <end position="638"/>
    </location>
</feature>
<feature type="region of interest" description="Disordered" evidence="1">
    <location>
        <begin position="26"/>
        <end position="119"/>
    </location>
</feature>
<proteinExistence type="predicted"/>
<dbReference type="RefSeq" id="WP_033124310.1">
    <property type="nucleotide sequence ID" value="NZ_JACLYY010000013.1"/>
</dbReference>
<organism evidence="4 5">
    <name type="scientific">Faecalicatena fissicatena</name>
    <dbReference type="NCBI Taxonomy" id="290055"/>
    <lineage>
        <taxon>Bacteria</taxon>
        <taxon>Bacillati</taxon>
        <taxon>Bacillota</taxon>
        <taxon>Clostridia</taxon>
        <taxon>Lachnospirales</taxon>
        <taxon>Lachnospiraceae</taxon>
        <taxon>Faecalicatena</taxon>
    </lineage>
</organism>
<sequence length="638" mass="71050">MGRKIAAQFLLLVLLLAALYGQQETFAQEDRQETYEESQETYEDGKQTYEEREETDSGDEGEEQHEQPKGDTEQSGEGGENPGEEQTDQPQKGEDGDGQKEDPPVPYEITYGEPDGEDQYYTVKPQVTILHQGETGETVYSLENASGVSAGGRISQPDGQAVVEPEAFGEGENHLRVWIEYTPPGEELRILYEKEFLFKIDTCPPALDMWVEGGEDWHQYQANVRYKTRESSDGSGIKYIVCYINGQQQERTEKSEGAFSVRQASRGGQGIPVAVAAVDQAGNRTYRESQVYVDDAPPAVEIRGVQDYMITSRDVQALFEASDDNGLASCSVHTIWISPEGASTVLEEGEWRDENGSSKLSQIFSQDGIYRMRIRAVDRAGFQSETETQVIVDKQNPVIAYVDEIDGTWVKEFCWDRPVSEIFTDFTSYTYRLTLDGVPYLPGQTVKKEGRRILEAEAVDAAGNRSRAAAEFVIDHTPPKIVFEGVENGVAYEERRTCTVRLGNSADWIKEIRVNGERQSLAPGTDEYTCTFEEYQVHSIRVTAVDKAGNEKKDSVVFQVVPRQSLAGRLLSPVRQSLGLEKDGFKQHEDGTGAAVEGREEESGAMPAVTVAVLLLIFLVLLLPGFALYRRIAKRKGV</sequence>
<keyword evidence="2" id="KW-0472">Membrane</keyword>
<feature type="compositionally biased region" description="Acidic residues" evidence="1">
    <location>
        <begin position="51"/>
        <end position="63"/>
    </location>
</feature>
<reference evidence="4 5" key="1">
    <citation type="journal article" date="2021" name="Sci. Rep.">
        <title>The distribution of antibiotic resistance genes in chicken gut microbiota commensals.</title>
        <authorList>
            <person name="Juricova H."/>
            <person name="Matiasovicova J."/>
            <person name="Kubasova T."/>
            <person name="Cejkova D."/>
            <person name="Rychlik I."/>
        </authorList>
    </citation>
    <scope>NUCLEOTIDE SEQUENCE [LARGE SCALE GENOMIC DNA]</scope>
    <source>
        <strain evidence="4 5">An773</strain>
    </source>
</reference>
<keyword evidence="2" id="KW-1133">Transmembrane helix</keyword>
<evidence type="ECO:0008006" key="6">
    <source>
        <dbReference type="Google" id="ProtNLM"/>
    </source>
</evidence>
<evidence type="ECO:0000256" key="3">
    <source>
        <dbReference type="SAM" id="SignalP"/>
    </source>
</evidence>
<dbReference type="EMBL" id="JACLYY010000013">
    <property type="protein sequence ID" value="MBM6738883.1"/>
    <property type="molecule type" value="Genomic_DNA"/>
</dbReference>
<feature type="compositionally biased region" description="Basic and acidic residues" evidence="1">
    <location>
        <begin position="91"/>
        <end position="103"/>
    </location>
</feature>
<evidence type="ECO:0000256" key="1">
    <source>
        <dbReference type="SAM" id="MobiDB-lite"/>
    </source>
</evidence>
<comment type="caution">
    <text evidence="4">The sequence shown here is derived from an EMBL/GenBank/DDBJ whole genome shotgun (WGS) entry which is preliminary data.</text>
</comment>
<evidence type="ECO:0000313" key="4">
    <source>
        <dbReference type="EMBL" id="MBM6738883.1"/>
    </source>
</evidence>
<protein>
    <recommendedName>
        <fullName evidence="6">Ig-like domain-containing protein</fullName>
    </recommendedName>
</protein>
<keyword evidence="3" id="KW-0732">Signal</keyword>
<accession>A0ABS2EB70</accession>
<keyword evidence="2" id="KW-0812">Transmembrane</keyword>
<keyword evidence="5" id="KW-1185">Reference proteome</keyword>